<evidence type="ECO:0000259" key="6">
    <source>
        <dbReference type="Pfam" id="PF14833"/>
    </source>
</evidence>
<organism evidence="7 8">
    <name type="scientific">Pueribacillus theae</name>
    <dbReference type="NCBI Taxonomy" id="2171751"/>
    <lineage>
        <taxon>Bacteria</taxon>
        <taxon>Bacillati</taxon>
        <taxon>Bacillota</taxon>
        <taxon>Bacilli</taxon>
        <taxon>Bacillales</taxon>
        <taxon>Bacillaceae</taxon>
        <taxon>Pueribacillus</taxon>
    </lineage>
</organism>
<dbReference type="Pfam" id="PF03446">
    <property type="entry name" value="NAD_binding_2"/>
    <property type="match status" value="1"/>
</dbReference>
<comment type="caution">
    <text evidence="7">The sequence shown here is derived from an EMBL/GenBank/DDBJ whole genome shotgun (WGS) entry which is preliminary data.</text>
</comment>
<name>A0A2U1K7W5_9BACI</name>
<dbReference type="PANTHER" id="PTHR43060">
    <property type="entry name" value="3-HYDROXYISOBUTYRATE DEHYDROGENASE-LIKE 1, MITOCHONDRIAL-RELATED"/>
    <property type="match status" value="1"/>
</dbReference>
<dbReference type="InterPro" id="IPR029154">
    <property type="entry name" value="HIBADH-like_NADP-bd"/>
</dbReference>
<dbReference type="SUPFAM" id="SSF48179">
    <property type="entry name" value="6-phosphogluconate dehydrogenase C-terminal domain-like"/>
    <property type="match status" value="1"/>
</dbReference>
<dbReference type="EMBL" id="QCZG01000002">
    <property type="protein sequence ID" value="PWA13249.1"/>
    <property type="molecule type" value="Genomic_DNA"/>
</dbReference>
<dbReference type="GO" id="GO:0050661">
    <property type="term" value="F:NADP binding"/>
    <property type="evidence" value="ECO:0007669"/>
    <property type="project" value="InterPro"/>
</dbReference>
<keyword evidence="8" id="KW-1185">Reference proteome</keyword>
<dbReference type="PIRSF" id="PIRSF000103">
    <property type="entry name" value="HIBADH"/>
    <property type="match status" value="1"/>
</dbReference>
<evidence type="ECO:0000256" key="1">
    <source>
        <dbReference type="ARBA" id="ARBA00009080"/>
    </source>
</evidence>
<dbReference type="RefSeq" id="WP_116553210.1">
    <property type="nucleotide sequence ID" value="NZ_QCZG01000002.1"/>
</dbReference>
<dbReference type="OrthoDB" id="9786703at2"/>
<dbReference type="SUPFAM" id="SSF51735">
    <property type="entry name" value="NAD(P)-binding Rossmann-fold domains"/>
    <property type="match status" value="1"/>
</dbReference>
<reference evidence="7 8" key="1">
    <citation type="submission" date="2018-04" db="EMBL/GenBank/DDBJ databases">
        <title>Camelliibacillus theae gen. nov., sp. nov., isolated from Pu'er tea.</title>
        <authorList>
            <person name="Niu L."/>
        </authorList>
    </citation>
    <scope>NUCLEOTIDE SEQUENCE [LARGE SCALE GENOMIC DNA]</scope>
    <source>
        <strain evidence="7 8">T8</strain>
    </source>
</reference>
<dbReference type="PANTHER" id="PTHR43060:SF15">
    <property type="entry name" value="3-HYDROXYISOBUTYRATE DEHYDROGENASE-LIKE 1, MITOCHONDRIAL-RELATED"/>
    <property type="match status" value="1"/>
</dbReference>
<accession>A0A2U1K7W5</accession>
<evidence type="ECO:0000256" key="2">
    <source>
        <dbReference type="ARBA" id="ARBA00023002"/>
    </source>
</evidence>
<evidence type="ECO:0000256" key="3">
    <source>
        <dbReference type="ARBA" id="ARBA00023027"/>
    </source>
</evidence>
<dbReference type="GO" id="GO:0051287">
    <property type="term" value="F:NAD binding"/>
    <property type="evidence" value="ECO:0007669"/>
    <property type="project" value="InterPro"/>
</dbReference>
<dbReference type="Pfam" id="PF14833">
    <property type="entry name" value="NAD_binding_11"/>
    <property type="match status" value="1"/>
</dbReference>
<dbReference type="GO" id="GO:0016491">
    <property type="term" value="F:oxidoreductase activity"/>
    <property type="evidence" value="ECO:0007669"/>
    <property type="project" value="UniProtKB-KW"/>
</dbReference>
<dbReference type="Proteomes" id="UP000245998">
    <property type="component" value="Unassembled WGS sequence"/>
</dbReference>
<dbReference type="InterPro" id="IPR036291">
    <property type="entry name" value="NAD(P)-bd_dom_sf"/>
</dbReference>
<proteinExistence type="inferred from homology"/>
<dbReference type="InterPro" id="IPR008927">
    <property type="entry name" value="6-PGluconate_DH-like_C_sf"/>
</dbReference>
<gene>
    <name evidence="7" type="ORF">DCC39_02040</name>
</gene>
<evidence type="ECO:0000256" key="4">
    <source>
        <dbReference type="PIRSR" id="PIRSR000103-1"/>
    </source>
</evidence>
<keyword evidence="3" id="KW-0520">NAD</keyword>
<dbReference type="Gene3D" id="3.40.50.720">
    <property type="entry name" value="NAD(P)-binding Rossmann-like Domain"/>
    <property type="match status" value="1"/>
</dbReference>
<feature type="active site" evidence="4">
    <location>
        <position position="167"/>
    </location>
</feature>
<keyword evidence="2" id="KW-0560">Oxidoreductase</keyword>
<dbReference type="InterPro" id="IPR013328">
    <property type="entry name" value="6PGD_dom2"/>
</dbReference>
<dbReference type="InterPro" id="IPR015815">
    <property type="entry name" value="HIBADH-related"/>
</dbReference>
<comment type="similarity">
    <text evidence="1">Belongs to the HIBADH-related family.</text>
</comment>
<evidence type="ECO:0000313" key="7">
    <source>
        <dbReference type="EMBL" id="PWA13249.1"/>
    </source>
</evidence>
<evidence type="ECO:0000259" key="5">
    <source>
        <dbReference type="Pfam" id="PF03446"/>
    </source>
</evidence>
<evidence type="ECO:0000313" key="8">
    <source>
        <dbReference type="Proteomes" id="UP000245998"/>
    </source>
</evidence>
<feature type="domain" description="3-hydroxyisobutyrate dehydrogenase-like NAD-binding" evidence="6">
    <location>
        <begin position="161"/>
        <end position="282"/>
    </location>
</feature>
<protein>
    <submittedName>
        <fullName evidence="7">NAD(P)-dependent oxidoreductase</fullName>
    </submittedName>
</protein>
<feature type="domain" description="6-phosphogluconate dehydrogenase NADP-binding" evidence="5">
    <location>
        <begin position="2"/>
        <end position="158"/>
    </location>
</feature>
<sequence>MKIGFIGLGVMGSRMTKRLLAAGFSVIVYNRTKEKMKEFVKLGAEAAESISELSEKANVICTCLSMPSDVNEVYEEVIQHAKPETICLDFTTVGMDTSQTMGEKAKKKGMIFLDAPISGGPEGAEEGTLTIMVGGDEPSYEKVFPVLNALGGNIQHLGQSGMGSVAKLMNQYLVAVHSLAASEAMVVGTALGLKSDQLYNILKTSYGDSRMLRRHMEHYVLDRQFEPGGAVKYVHKDVKLANQLMNQAGLKVFTGNMAQDAFNTAIHEGLADEDMSAVIKPLEKQAGAVVARNKA</sequence>
<dbReference type="Gene3D" id="1.10.1040.10">
    <property type="entry name" value="N-(1-d-carboxylethyl)-l-norvaline Dehydrogenase, domain 2"/>
    <property type="match status" value="1"/>
</dbReference>
<dbReference type="AlphaFoldDB" id="A0A2U1K7W5"/>
<dbReference type="InterPro" id="IPR006115">
    <property type="entry name" value="6PGDH_NADP-bd"/>
</dbReference>